<sequence length="390" mass="43965">MTEAAGIFEQVVSFDPTVDFDAFLKQVPAKGAVYLLADEADLPVQLLCVKNLRVSLKRRLGPPEPGALPSKRIDYRDLVRRIHFRRIDSDFEADWTYYEAARRLFPKTYQGMVGFRPAWFVHIDPAATFPRYTKTVDISGRTGVHLGPLEDKHAAARLMELVEDAFDLCRYYHILVEAPHGKACAYKEMGKCPAPCDGSVSMESYRKVVDWSLRTLIDPRPLIRDQESRMKAAAAELRFESAAKIKQHIEQLSQLGKGPFRHLRPLPDFRYLCLQHGPKTGSAKVFVVTPGSIDHIASLIDAPVTAPSLLRLVFEQAERPTPSPPSLEDTERIGVVSHHLFTAKSHHGVFLPLADVEDKTLARAYRDLMKQKRPEEFDGEGIVKELQGIE</sequence>
<accession>A0A7M2WWR6</accession>
<dbReference type="Gene3D" id="4.10.860.10">
    <property type="entry name" value="UVR domain"/>
    <property type="match status" value="1"/>
</dbReference>
<dbReference type="Pfam" id="PF02151">
    <property type="entry name" value="UVR"/>
    <property type="match status" value="1"/>
</dbReference>
<dbReference type="SUPFAM" id="SSF46600">
    <property type="entry name" value="C-terminal UvrC-binding domain of UvrB"/>
    <property type="match status" value="1"/>
</dbReference>
<keyword evidence="4" id="KW-1185">Reference proteome</keyword>
<keyword evidence="1" id="KW-0742">SOS response</keyword>
<dbReference type="RefSeq" id="WP_206293044.1">
    <property type="nucleotide sequence ID" value="NZ_CP063458.1"/>
</dbReference>
<dbReference type="GO" id="GO:0009380">
    <property type="term" value="C:excinuclease repair complex"/>
    <property type="evidence" value="ECO:0007669"/>
    <property type="project" value="TreeGrafter"/>
</dbReference>
<dbReference type="InterPro" id="IPR036876">
    <property type="entry name" value="UVR_dom_sf"/>
</dbReference>
<dbReference type="PANTHER" id="PTHR30562">
    <property type="entry name" value="UVRC/OXIDOREDUCTASE"/>
    <property type="match status" value="1"/>
</dbReference>
<keyword evidence="1" id="KW-0227">DNA damage</keyword>
<dbReference type="KEGG" id="hbs:IPV69_00980"/>
<proteinExistence type="predicted"/>
<name>A0A7M2WWR6_9BACT</name>
<organism evidence="3 4">
    <name type="scientific">Humisphaera borealis</name>
    <dbReference type="NCBI Taxonomy" id="2807512"/>
    <lineage>
        <taxon>Bacteria</taxon>
        <taxon>Pseudomonadati</taxon>
        <taxon>Planctomycetota</taxon>
        <taxon>Phycisphaerae</taxon>
        <taxon>Tepidisphaerales</taxon>
        <taxon>Tepidisphaeraceae</taxon>
        <taxon>Humisphaera</taxon>
    </lineage>
</organism>
<evidence type="ECO:0000256" key="1">
    <source>
        <dbReference type="ARBA" id="ARBA00023236"/>
    </source>
</evidence>
<dbReference type="EMBL" id="CP063458">
    <property type="protein sequence ID" value="QOV89978.1"/>
    <property type="molecule type" value="Genomic_DNA"/>
</dbReference>
<gene>
    <name evidence="3" type="ORF">IPV69_00980</name>
</gene>
<dbReference type="PROSITE" id="PS50151">
    <property type="entry name" value="UVR"/>
    <property type="match status" value="1"/>
</dbReference>
<feature type="domain" description="UVR" evidence="2">
    <location>
        <begin position="220"/>
        <end position="255"/>
    </location>
</feature>
<evidence type="ECO:0000313" key="3">
    <source>
        <dbReference type="EMBL" id="QOV89978.1"/>
    </source>
</evidence>
<dbReference type="PANTHER" id="PTHR30562:SF1">
    <property type="entry name" value="UVRABC SYSTEM PROTEIN C"/>
    <property type="match status" value="1"/>
</dbReference>
<protein>
    <submittedName>
        <fullName evidence="3">UvrB/UvrC motif-containing protein</fullName>
    </submittedName>
</protein>
<evidence type="ECO:0000313" key="4">
    <source>
        <dbReference type="Proteomes" id="UP000593765"/>
    </source>
</evidence>
<dbReference type="GO" id="GO:0009432">
    <property type="term" value="P:SOS response"/>
    <property type="evidence" value="ECO:0007669"/>
    <property type="project" value="UniProtKB-KW"/>
</dbReference>
<dbReference type="InterPro" id="IPR050066">
    <property type="entry name" value="UvrABC_protein_C"/>
</dbReference>
<dbReference type="InterPro" id="IPR001943">
    <property type="entry name" value="UVR_dom"/>
</dbReference>
<evidence type="ECO:0000259" key="2">
    <source>
        <dbReference type="PROSITE" id="PS50151"/>
    </source>
</evidence>
<reference evidence="3 4" key="1">
    <citation type="submission" date="2020-10" db="EMBL/GenBank/DDBJ databases">
        <title>Wide distribution of Phycisphaera-like planctomycetes from WD2101 soil group in peatlands and genome analysis of the first cultivated representative.</title>
        <authorList>
            <person name="Dedysh S.N."/>
            <person name="Beletsky A.V."/>
            <person name="Ivanova A."/>
            <person name="Kulichevskaya I.S."/>
            <person name="Suzina N.E."/>
            <person name="Philippov D.A."/>
            <person name="Rakitin A.L."/>
            <person name="Mardanov A.V."/>
            <person name="Ravin N.V."/>
        </authorList>
    </citation>
    <scope>NUCLEOTIDE SEQUENCE [LARGE SCALE GENOMIC DNA]</scope>
    <source>
        <strain evidence="3 4">M1803</strain>
    </source>
</reference>
<dbReference type="Proteomes" id="UP000593765">
    <property type="component" value="Chromosome"/>
</dbReference>
<dbReference type="AlphaFoldDB" id="A0A7M2WWR6"/>